<dbReference type="PANTHER" id="PTHR30483">
    <property type="entry name" value="LEUCINE-SPECIFIC-BINDING PROTEIN"/>
    <property type="match status" value="1"/>
</dbReference>
<dbReference type="RefSeq" id="WP_089881765.1">
    <property type="nucleotide sequence ID" value="NZ_FNPF01000004.1"/>
</dbReference>
<dbReference type="InterPro" id="IPR028082">
    <property type="entry name" value="Peripla_BP_I"/>
</dbReference>
<feature type="domain" description="Leucine-binding protein" evidence="5">
    <location>
        <begin position="45"/>
        <end position="372"/>
    </location>
</feature>
<dbReference type="InterPro" id="IPR028081">
    <property type="entry name" value="Leu-bd"/>
</dbReference>
<gene>
    <name evidence="6" type="ORF">SAMN05444340_104321</name>
</gene>
<dbReference type="CDD" id="cd06339">
    <property type="entry name" value="PBP1_YraM_LppC_lipoprotein-like"/>
    <property type="match status" value="1"/>
</dbReference>
<dbReference type="AlphaFoldDB" id="A0A1H3I2F2"/>
<name>A0A1H3I2F2_9RHOB</name>
<evidence type="ECO:0000313" key="6">
    <source>
        <dbReference type="EMBL" id="SDY21883.1"/>
    </source>
</evidence>
<keyword evidence="7" id="KW-1185">Reference proteome</keyword>
<feature type="chain" id="PRO_5011615929" evidence="4">
    <location>
        <begin position="25"/>
        <end position="389"/>
    </location>
</feature>
<dbReference type="PANTHER" id="PTHR30483:SF6">
    <property type="entry name" value="PERIPLASMIC BINDING PROTEIN OF ABC TRANSPORTER FOR NATURAL AMINO ACIDS"/>
    <property type="match status" value="1"/>
</dbReference>
<evidence type="ECO:0000256" key="1">
    <source>
        <dbReference type="ARBA" id="ARBA00010062"/>
    </source>
</evidence>
<evidence type="ECO:0000256" key="3">
    <source>
        <dbReference type="ARBA" id="ARBA00022970"/>
    </source>
</evidence>
<protein>
    <submittedName>
        <fullName evidence="6">Amino acid/amide ABC transporter substrate-binding protein, HAAT family</fullName>
    </submittedName>
</protein>
<dbReference type="STRING" id="321339.SAMN05444340_104321"/>
<dbReference type="InterPro" id="IPR051010">
    <property type="entry name" value="BCAA_transport"/>
</dbReference>
<proteinExistence type="inferred from homology"/>
<keyword evidence="3" id="KW-0813">Transport</keyword>
<evidence type="ECO:0000313" key="7">
    <source>
        <dbReference type="Proteomes" id="UP000199286"/>
    </source>
</evidence>
<feature type="signal peptide" evidence="4">
    <location>
        <begin position="1"/>
        <end position="24"/>
    </location>
</feature>
<organism evidence="6 7">
    <name type="scientific">Citreimonas salinaria</name>
    <dbReference type="NCBI Taxonomy" id="321339"/>
    <lineage>
        <taxon>Bacteria</taxon>
        <taxon>Pseudomonadati</taxon>
        <taxon>Pseudomonadota</taxon>
        <taxon>Alphaproteobacteria</taxon>
        <taxon>Rhodobacterales</taxon>
        <taxon>Roseobacteraceae</taxon>
        <taxon>Citreimonas</taxon>
    </lineage>
</organism>
<evidence type="ECO:0000256" key="4">
    <source>
        <dbReference type="SAM" id="SignalP"/>
    </source>
</evidence>
<dbReference type="OrthoDB" id="7210494at2"/>
<dbReference type="SUPFAM" id="SSF53822">
    <property type="entry name" value="Periplasmic binding protein-like I"/>
    <property type="match status" value="1"/>
</dbReference>
<sequence length="389" mass="39619">MTVPSPLRRLLRPLAALAAAATIAACDVAIPDASGPGAQPASTAPVQVALLIPRSDPSPEVSRIAADLENATRLAMAGYPQGRIDLRVYDTAGNTSTAAARAQQAVDEGADVILGPLRGEAANAAGVAVADEGVNVLSFSNNPSIAGGNVYVLGTTFDNTARRLLTYAADQGQDSLVVVHSDDVPGQVGRIAIEQAAARAGLNVLASEAYPLSVEGVAATAQRARASAEAGADTVFITTDATNAAMPMLLQMLPENGLDPATVQYIGLTRWDVKPELYNLPGARGAWFAVPDPSRQQGFEASYAQAYGRAPHPLAGLAYDGITAIAASATRGGVPAAALTQASGFQGATGRFRLGADGTNQRALAIASIQNGQVIIVDSAPSSLGRAGF</sequence>
<keyword evidence="3" id="KW-0029">Amino-acid transport</keyword>
<dbReference type="Proteomes" id="UP000199286">
    <property type="component" value="Unassembled WGS sequence"/>
</dbReference>
<accession>A0A1H3I2F2</accession>
<dbReference type="Gene3D" id="3.40.50.2300">
    <property type="match status" value="2"/>
</dbReference>
<evidence type="ECO:0000259" key="5">
    <source>
        <dbReference type="Pfam" id="PF13458"/>
    </source>
</evidence>
<dbReference type="GO" id="GO:0006865">
    <property type="term" value="P:amino acid transport"/>
    <property type="evidence" value="ECO:0007669"/>
    <property type="project" value="UniProtKB-KW"/>
</dbReference>
<evidence type="ECO:0000256" key="2">
    <source>
        <dbReference type="ARBA" id="ARBA00022729"/>
    </source>
</evidence>
<comment type="similarity">
    <text evidence="1">Belongs to the leucine-binding protein family.</text>
</comment>
<dbReference type="EMBL" id="FNPF01000004">
    <property type="protein sequence ID" value="SDY21883.1"/>
    <property type="molecule type" value="Genomic_DNA"/>
</dbReference>
<reference evidence="6 7" key="1">
    <citation type="submission" date="2016-10" db="EMBL/GenBank/DDBJ databases">
        <authorList>
            <person name="de Groot N.N."/>
        </authorList>
    </citation>
    <scope>NUCLEOTIDE SEQUENCE [LARGE SCALE GENOMIC DNA]</scope>
    <source>
        <strain evidence="6 7">DSM 26880</strain>
    </source>
</reference>
<keyword evidence="2 4" id="KW-0732">Signal</keyword>
<dbReference type="Pfam" id="PF13458">
    <property type="entry name" value="Peripla_BP_6"/>
    <property type="match status" value="1"/>
</dbReference>